<dbReference type="Proteomes" id="UP000001968">
    <property type="component" value="Chromosome"/>
</dbReference>
<name>Q0AZM7_SYNWW</name>
<protein>
    <recommendedName>
        <fullName evidence="3">MerR family transcriptional regulator</fullName>
    </recommendedName>
</protein>
<keyword evidence="2" id="KW-1185">Reference proteome</keyword>
<evidence type="ECO:0000313" key="1">
    <source>
        <dbReference type="EMBL" id="ABI67827.1"/>
    </source>
</evidence>
<dbReference type="EMBL" id="CP000448">
    <property type="protein sequence ID" value="ABI67827.1"/>
    <property type="molecule type" value="Genomic_DNA"/>
</dbReference>
<sequence>MRLVKIYYHSKEEEIPLSWLNLHPDLLKIMEEMGIIELAGDSIKADGLQKIYKMMRLKNLLGVNFNGAAIIVDLLERIEELEDEIEELKRKR</sequence>
<dbReference type="HOGENOM" id="CLU_2332711_0_0_9"/>
<gene>
    <name evidence="1" type="ordered locus">Swol_0492</name>
</gene>
<proteinExistence type="predicted"/>
<dbReference type="KEGG" id="swo:Swol_0492"/>
<reference evidence="2" key="1">
    <citation type="journal article" date="2010" name="Environ. Microbiol.">
        <title>The genome of Syntrophomonas wolfei: new insights into syntrophic metabolism and biohydrogen production.</title>
        <authorList>
            <person name="Sieber J.R."/>
            <person name="Sims D.R."/>
            <person name="Han C."/>
            <person name="Kim E."/>
            <person name="Lykidis A."/>
            <person name="Lapidus A.L."/>
            <person name="McDonnald E."/>
            <person name="Rohlin L."/>
            <person name="Culley D.E."/>
            <person name="Gunsalus R."/>
            <person name="McInerney M.J."/>
        </authorList>
    </citation>
    <scope>NUCLEOTIDE SEQUENCE [LARGE SCALE GENOMIC DNA]</scope>
    <source>
        <strain evidence="2">DSM 2245B / Goettingen</strain>
    </source>
</reference>
<dbReference type="OrthoDB" id="2084488at2"/>
<evidence type="ECO:0008006" key="3">
    <source>
        <dbReference type="Google" id="ProtNLM"/>
    </source>
</evidence>
<dbReference type="Pfam" id="PF13591">
    <property type="entry name" value="MerR_2"/>
    <property type="match status" value="1"/>
</dbReference>
<dbReference type="RefSeq" id="WP_011639933.1">
    <property type="nucleotide sequence ID" value="NC_008346.1"/>
</dbReference>
<evidence type="ECO:0000313" key="2">
    <source>
        <dbReference type="Proteomes" id="UP000001968"/>
    </source>
</evidence>
<organism evidence="1 2">
    <name type="scientific">Syntrophomonas wolfei subsp. wolfei (strain DSM 2245B / Goettingen)</name>
    <dbReference type="NCBI Taxonomy" id="335541"/>
    <lineage>
        <taxon>Bacteria</taxon>
        <taxon>Bacillati</taxon>
        <taxon>Bacillota</taxon>
        <taxon>Clostridia</taxon>
        <taxon>Eubacteriales</taxon>
        <taxon>Syntrophomonadaceae</taxon>
        <taxon>Syntrophomonas</taxon>
    </lineage>
</organism>
<dbReference type="STRING" id="335541.Swol_0492"/>
<dbReference type="AlphaFoldDB" id="Q0AZM7"/>
<accession>Q0AZM7</accession>
<dbReference type="Gene3D" id="1.10.1660.10">
    <property type="match status" value="1"/>
</dbReference>